<organism evidence="2">
    <name type="scientific">Timema tahoe</name>
    <dbReference type="NCBI Taxonomy" id="61484"/>
    <lineage>
        <taxon>Eukaryota</taxon>
        <taxon>Metazoa</taxon>
        <taxon>Ecdysozoa</taxon>
        <taxon>Arthropoda</taxon>
        <taxon>Hexapoda</taxon>
        <taxon>Insecta</taxon>
        <taxon>Pterygota</taxon>
        <taxon>Neoptera</taxon>
        <taxon>Polyneoptera</taxon>
        <taxon>Phasmatodea</taxon>
        <taxon>Timematodea</taxon>
        <taxon>Timematoidea</taxon>
        <taxon>Timematidae</taxon>
        <taxon>Timema</taxon>
    </lineage>
</organism>
<sequence>MSGLQPYVRYESSLSVYSCLDLSCHQSDVRYESSAVAFSCIDISSHQSGTIYIYFYAIGAATSPLATDKEITFSVPLAYSCIDMDSIKWATLLDRPDELLGSTEWNGFARYLPLDNGAHLRGAGPKNEQQPTVFTDSSGRLLTPHTPSSPVLGVKSTSTTGSDPSLPLPSSNFGSPYTADMCNYGPIYHHHHLPSYHTSVGSYKSPSPSGRTGNTPTRCTGANYPMSTPTPLGRGLYQSMYSSNGITQRAIHHSPYPEYAPR</sequence>
<accession>A0A7R9INQ5</accession>
<feature type="region of interest" description="Disordered" evidence="1">
    <location>
        <begin position="120"/>
        <end position="169"/>
    </location>
</feature>
<reference evidence="2" key="1">
    <citation type="submission" date="2020-11" db="EMBL/GenBank/DDBJ databases">
        <authorList>
            <person name="Tran Van P."/>
        </authorList>
    </citation>
    <scope>NUCLEOTIDE SEQUENCE</scope>
</reference>
<dbReference type="AlphaFoldDB" id="A0A7R9INQ5"/>
<gene>
    <name evidence="2" type="ORF">TTEB3V08_LOCUS9713</name>
</gene>
<feature type="region of interest" description="Disordered" evidence="1">
    <location>
        <begin position="199"/>
        <end position="225"/>
    </location>
</feature>
<dbReference type="EMBL" id="OE005239">
    <property type="protein sequence ID" value="CAD7461810.1"/>
    <property type="molecule type" value="Genomic_DNA"/>
</dbReference>
<name>A0A7R9INQ5_9NEOP</name>
<feature type="compositionally biased region" description="Polar residues" evidence="1">
    <location>
        <begin position="127"/>
        <end position="169"/>
    </location>
</feature>
<evidence type="ECO:0000256" key="1">
    <source>
        <dbReference type="SAM" id="MobiDB-lite"/>
    </source>
</evidence>
<evidence type="ECO:0000313" key="2">
    <source>
        <dbReference type="EMBL" id="CAD7461810.1"/>
    </source>
</evidence>
<proteinExistence type="predicted"/>
<protein>
    <submittedName>
        <fullName evidence="2">Uncharacterized protein</fullName>
    </submittedName>
</protein>